<keyword evidence="2" id="KW-1185">Reference proteome</keyword>
<proteinExistence type="predicted"/>
<evidence type="ECO:0000313" key="1">
    <source>
        <dbReference type="EMBL" id="OEH77509.1"/>
    </source>
</evidence>
<accession>A0A1D3D248</accession>
<dbReference type="Proteomes" id="UP000095192">
    <property type="component" value="Unassembled WGS sequence"/>
</dbReference>
<name>A0A1D3D248_9EIME</name>
<dbReference type="AlphaFoldDB" id="A0A1D3D248"/>
<dbReference type="VEuPathDB" id="ToxoDB:cyc_01649"/>
<dbReference type="InParanoid" id="A0A1D3D248"/>
<gene>
    <name evidence="1" type="ORF">cyc_01649</name>
</gene>
<sequence>MASADLRRRLQRGLLEVPCFPRSMLHSSLQPLVDAMEAWAIYGQLRDETGEFFIREAQQDPQLSSWCSRGRAGGEEGCLRPDASETDKRSTHYIQAAVQREAACAGGMGSFVETKGKASLSMRTGENALVQPTLRKSRLPLPPLHWLLIIIREGSCGK</sequence>
<evidence type="ECO:0000313" key="2">
    <source>
        <dbReference type="Proteomes" id="UP000095192"/>
    </source>
</evidence>
<dbReference type="EMBL" id="JROU02001076">
    <property type="protein sequence ID" value="OEH77509.1"/>
    <property type="molecule type" value="Genomic_DNA"/>
</dbReference>
<comment type="caution">
    <text evidence="1">The sequence shown here is derived from an EMBL/GenBank/DDBJ whole genome shotgun (WGS) entry which is preliminary data.</text>
</comment>
<protein>
    <submittedName>
        <fullName evidence="1">Spc97 spc98 family domain-containing protein</fullName>
    </submittedName>
</protein>
<reference evidence="1 2" key="1">
    <citation type="journal article" date="2016" name="BMC Genomics">
        <title>Comparative genomics reveals Cyclospora cayetanensis possesses coccidia-like metabolism and invasion components but unique surface antigens.</title>
        <authorList>
            <person name="Liu S."/>
            <person name="Wang L."/>
            <person name="Zheng H."/>
            <person name="Xu Z."/>
            <person name="Roellig D.M."/>
            <person name="Li N."/>
            <person name="Frace M.A."/>
            <person name="Tang K."/>
            <person name="Arrowood M.J."/>
            <person name="Moss D.M."/>
            <person name="Zhang L."/>
            <person name="Feng Y."/>
            <person name="Xiao L."/>
        </authorList>
    </citation>
    <scope>NUCLEOTIDE SEQUENCE [LARGE SCALE GENOMIC DNA]</scope>
    <source>
        <strain evidence="1 2">CHN_HEN01</strain>
    </source>
</reference>
<organism evidence="1 2">
    <name type="scientific">Cyclospora cayetanensis</name>
    <dbReference type="NCBI Taxonomy" id="88456"/>
    <lineage>
        <taxon>Eukaryota</taxon>
        <taxon>Sar</taxon>
        <taxon>Alveolata</taxon>
        <taxon>Apicomplexa</taxon>
        <taxon>Conoidasida</taxon>
        <taxon>Coccidia</taxon>
        <taxon>Eucoccidiorida</taxon>
        <taxon>Eimeriorina</taxon>
        <taxon>Eimeriidae</taxon>
        <taxon>Cyclospora</taxon>
    </lineage>
</organism>